<evidence type="ECO:0000313" key="2">
    <source>
        <dbReference type="Proteomes" id="UP000549394"/>
    </source>
</evidence>
<proteinExistence type="predicted"/>
<dbReference type="Proteomes" id="UP000549394">
    <property type="component" value="Unassembled WGS sequence"/>
</dbReference>
<keyword evidence="2" id="KW-1185">Reference proteome</keyword>
<dbReference type="Gene3D" id="2.60.120.200">
    <property type="match status" value="1"/>
</dbReference>
<comment type="caution">
    <text evidence="1">The sequence shown here is derived from an EMBL/GenBank/DDBJ whole genome shotgun (WGS) entry which is preliminary data.</text>
</comment>
<dbReference type="EMBL" id="CAJFCJ010000011">
    <property type="protein sequence ID" value="CAD5120024.1"/>
    <property type="molecule type" value="Genomic_DNA"/>
</dbReference>
<name>A0A7I8VZS6_9ANNE</name>
<sequence>MGSTLKYMDDGSLYVGDGDGMKILSDSDLEPTSDNTLEIIVHFESTILNTASYSYLKKDQNGYKITPSSGYTTIAIPTGSKDHFNANISKVEKHLSYLAVTIDYQSKIAHYYKNGVKYGQNVISGAVSSTPLLLGFCDGWCGTSDFQGKIYAFKWSNSYKTASHFENIWIDDGAKV</sequence>
<evidence type="ECO:0000313" key="1">
    <source>
        <dbReference type="EMBL" id="CAD5120024.1"/>
    </source>
</evidence>
<protein>
    <submittedName>
        <fullName evidence="1">DgyrCDS8607</fullName>
    </submittedName>
</protein>
<accession>A0A7I8VZS6</accession>
<dbReference type="SUPFAM" id="SSF49899">
    <property type="entry name" value="Concanavalin A-like lectins/glucanases"/>
    <property type="match status" value="1"/>
</dbReference>
<reference evidence="1 2" key="1">
    <citation type="submission" date="2020-08" db="EMBL/GenBank/DDBJ databases">
        <authorList>
            <person name="Hejnol A."/>
        </authorList>
    </citation>
    <scope>NUCLEOTIDE SEQUENCE [LARGE SCALE GENOMIC DNA]</scope>
</reference>
<gene>
    <name evidence="1" type="ORF">DGYR_LOCUS8184</name>
</gene>
<dbReference type="InterPro" id="IPR013320">
    <property type="entry name" value="ConA-like_dom_sf"/>
</dbReference>
<dbReference type="AlphaFoldDB" id="A0A7I8VZS6"/>
<organism evidence="1 2">
    <name type="scientific">Dimorphilus gyrociliatus</name>
    <dbReference type="NCBI Taxonomy" id="2664684"/>
    <lineage>
        <taxon>Eukaryota</taxon>
        <taxon>Metazoa</taxon>
        <taxon>Spiralia</taxon>
        <taxon>Lophotrochozoa</taxon>
        <taxon>Annelida</taxon>
        <taxon>Polychaeta</taxon>
        <taxon>Polychaeta incertae sedis</taxon>
        <taxon>Dinophilidae</taxon>
        <taxon>Dimorphilus</taxon>
    </lineage>
</organism>